<evidence type="ECO:0000256" key="5">
    <source>
        <dbReference type="ARBA" id="ARBA00022989"/>
    </source>
</evidence>
<feature type="domain" description="Major facilitator superfamily (MFS) profile" evidence="8">
    <location>
        <begin position="5"/>
        <end position="386"/>
    </location>
</feature>
<feature type="transmembrane region" description="Helical" evidence="7">
    <location>
        <begin position="360"/>
        <end position="376"/>
    </location>
</feature>
<dbReference type="InterPro" id="IPR036259">
    <property type="entry name" value="MFS_trans_sf"/>
</dbReference>
<name>S0FJM3_RUMCE</name>
<protein>
    <submittedName>
        <fullName evidence="9">Fucose permease</fullName>
    </submittedName>
</protein>
<dbReference type="STRING" id="1195236.CTER_5046"/>
<evidence type="ECO:0000256" key="4">
    <source>
        <dbReference type="ARBA" id="ARBA00022692"/>
    </source>
</evidence>
<reference evidence="9 10" key="1">
    <citation type="journal article" date="2013" name="Genome Announc.">
        <title>Draft Genome Sequence of the Cellulolytic, Mesophilic, Anaerobic Bacterium Clostridium termitidis Strain CT1112 (DSM 5398).</title>
        <authorList>
            <person name="Lal S."/>
            <person name="Ramachandran U."/>
            <person name="Zhang X."/>
            <person name="Munir R."/>
            <person name="Sparling R."/>
            <person name="Levin D.B."/>
        </authorList>
    </citation>
    <scope>NUCLEOTIDE SEQUENCE [LARGE SCALE GENOMIC DNA]</scope>
    <source>
        <strain evidence="9 10">CT1112</strain>
    </source>
</reference>
<keyword evidence="3" id="KW-0813">Transport</keyword>
<comment type="similarity">
    <text evidence="2">Belongs to the major facilitator superfamily.</text>
</comment>
<evidence type="ECO:0000256" key="2">
    <source>
        <dbReference type="ARBA" id="ARBA00008335"/>
    </source>
</evidence>
<organism evidence="9 10">
    <name type="scientific">Ruminiclostridium cellobioparum subsp. termitidis CT1112</name>
    <dbReference type="NCBI Taxonomy" id="1195236"/>
    <lineage>
        <taxon>Bacteria</taxon>
        <taxon>Bacillati</taxon>
        <taxon>Bacillota</taxon>
        <taxon>Clostridia</taxon>
        <taxon>Eubacteriales</taxon>
        <taxon>Oscillospiraceae</taxon>
        <taxon>Ruminiclostridium</taxon>
    </lineage>
</organism>
<keyword evidence="6 7" id="KW-0472">Membrane</keyword>
<dbReference type="PANTHER" id="PTHR23514:SF3">
    <property type="entry name" value="BYPASS OF STOP CODON PROTEIN 6"/>
    <property type="match status" value="1"/>
</dbReference>
<evidence type="ECO:0000256" key="6">
    <source>
        <dbReference type="ARBA" id="ARBA00023136"/>
    </source>
</evidence>
<dbReference type="eggNOG" id="COG0738">
    <property type="taxonomic scope" value="Bacteria"/>
</dbReference>
<feature type="transmembrane region" description="Helical" evidence="7">
    <location>
        <begin position="160"/>
        <end position="179"/>
    </location>
</feature>
<keyword evidence="4 7" id="KW-0812">Transmembrane</keyword>
<dbReference type="Proteomes" id="UP000014155">
    <property type="component" value="Unassembled WGS sequence"/>
</dbReference>
<evidence type="ECO:0000256" key="7">
    <source>
        <dbReference type="SAM" id="Phobius"/>
    </source>
</evidence>
<comment type="caution">
    <text evidence="9">The sequence shown here is derived from an EMBL/GenBank/DDBJ whole genome shotgun (WGS) entry which is preliminary data.</text>
</comment>
<feature type="transmembrane region" description="Helical" evidence="7">
    <location>
        <begin position="210"/>
        <end position="228"/>
    </location>
</feature>
<proteinExistence type="inferred from homology"/>
<evidence type="ECO:0000259" key="8">
    <source>
        <dbReference type="PROSITE" id="PS50850"/>
    </source>
</evidence>
<feature type="transmembrane region" description="Helical" evidence="7">
    <location>
        <begin position="248"/>
        <end position="266"/>
    </location>
</feature>
<dbReference type="RefSeq" id="WP_004630647.1">
    <property type="nucleotide sequence ID" value="NZ_AORV01000068.1"/>
</dbReference>
<feature type="transmembrane region" description="Helical" evidence="7">
    <location>
        <begin position="66"/>
        <end position="86"/>
    </location>
</feature>
<evidence type="ECO:0000313" key="9">
    <source>
        <dbReference type="EMBL" id="EMS69319.1"/>
    </source>
</evidence>
<feature type="transmembrane region" description="Helical" evidence="7">
    <location>
        <begin position="298"/>
        <end position="316"/>
    </location>
</feature>
<dbReference type="Pfam" id="PF07690">
    <property type="entry name" value="MFS_1"/>
    <property type="match status" value="2"/>
</dbReference>
<evidence type="ECO:0000256" key="1">
    <source>
        <dbReference type="ARBA" id="ARBA00004651"/>
    </source>
</evidence>
<dbReference type="Gene3D" id="1.20.1250.20">
    <property type="entry name" value="MFS general substrate transporter like domains"/>
    <property type="match status" value="1"/>
</dbReference>
<dbReference type="InterPro" id="IPR011701">
    <property type="entry name" value="MFS"/>
</dbReference>
<dbReference type="GO" id="GO:0005886">
    <property type="term" value="C:plasma membrane"/>
    <property type="evidence" value="ECO:0007669"/>
    <property type="project" value="UniProtKB-SubCell"/>
</dbReference>
<feature type="transmembrane region" description="Helical" evidence="7">
    <location>
        <begin position="273"/>
        <end position="292"/>
    </location>
</feature>
<dbReference type="AlphaFoldDB" id="S0FJM3"/>
<dbReference type="SUPFAM" id="SSF103473">
    <property type="entry name" value="MFS general substrate transporter"/>
    <property type="match status" value="1"/>
</dbReference>
<dbReference type="InterPro" id="IPR020846">
    <property type="entry name" value="MFS_dom"/>
</dbReference>
<dbReference type="PROSITE" id="PS50850">
    <property type="entry name" value="MFS"/>
    <property type="match status" value="1"/>
</dbReference>
<dbReference type="PATRIC" id="fig|1195236.3.peg.5241"/>
<dbReference type="InterPro" id="IPR051788">
    <property type="entry name" value="MFS_Transporter"/>
</dbReference>
<keyword evidence="5 7" id="KW-1133">Transmembrane helix</keyword>
<dbReference type="GO" id="GO:0022857">
    <property type="term" value="F:transmembrane transporter activity"/>
    <property type="evidence" value="ECO:0007669"/>
    <property type="project" value="InterPro"/>
</dbReference>
<keyword evidence="10" id="KW-1185">Reference proteome</keyword>
<dbReference type="PANTHER" id="PTHR23514">
    <property type="entry name" value="BYPASS OF STOP CODON PROTEIN 6"/>
    <property type="match status" value="1"/>
</dbReference>
<comment type="subcellular location">
    <subcellularLocation>
        <location evidence="1">Cell membrane</location>
        <topology evidence="1">Multi-pass membrane protein</topology>
    </subcellularLocation>
</comment>
<accession>S0FJM3</accession>
<feature type="transmembrane region" description="Helical" evidence="7">
    <location>
        <begin position="337"/>
        <end position="354"/>
    </location>
</feature>
<evidence type="ECO:0000313" key="10">
    <source>
        <dbReference type="Proteomes" id="UP000014155"/>
    </source>
</evidence>
<feature type="transmembrane region" description="Helical" evidence="7">
    <location>
        <begin position="128"/>
        <end position="148"/>
    </location>
</feature>
<dbReference type="EMBL" id="AORV01000068">
    <property type="protein sequence ID" value="EMS69319.1"/>
    <property type="molecule type" value="Genomic_DNA"/>
</dbReference>
<gene>
    <name evidence="9" type="ORF">CTER_5046</name>
</gene>
<evidence type="ECO:0000256" key="3">
    <source>
        <dbReference type="ARBA" id="ARBA00022448"/>
    </source>
</evidence>
<feature type="transmembrane region" description="Helical" evidence="7">
    <location>
        <begin position="34"/>
        <end position="54"/>
    </location>
</feature>
<sequence>MITLLLLIIYLSFISLGLPDSLLGSAWPAMRADMALPVSYAGILSFIITAGTIVSSLLSEKVIKRFGTGAVTVVSVTMTAVALLGFSLSPGFVWLCFLAVPLGLGAGSVDAALNNFVALHYKASHMSWLHCFWGVGATAGPVIMSFFLTGAGGWKMGYRTIGVIQACLVIILFISLPLWKKVGSEIKSDGTAGESRRFGDMLRIPGAKPAFITFFSYCALEAAAGLWGSSYLVGNRGISPDTAAKLISLYYFGITVGRFLSGFVTMKLSNKTLIRLGEGIIVAGLACTLLPWGNTLLIAGFLLIGVGCAPIFPCMLHETPNRFGKELSQAFMGMQMAFAYIGSTLMPPLFGLLAQGFSFALYPFYLMALLAIMVLASEKTNLSVLKAGN</sequence>